<evidence type="ECO:0000313" key="5">
    <source>
        <dbReference type="EMBL" id="CAL6104787.1"/>
    </source>
</evidence>
<protein>
    <recommendedName>
        <fullName evidence="7">Tetratricopeptide repeat protein</fullName>
    </recommendedName>
</protein>
<dbReference type="InterPro" id="IPR011716">
    <property type="entry name" value="TPR-3"/>
</dbReference>
<dbReference type="EMBL" id="CATOUU010000482">
    <property type="protein sequence ID" value="CAI9931350.1"/>
    <property type="molecule type" value="Genomic_DNA"/>
</dbReference>
<keyword evidence="1" id="KW-0802">TPR repeat</keyword>
<dbReference type="EMBL" id="CATOUU010001019">
    <property type="protein sequence ID" value="CAI9967279.1"/>
    <property type="molecule type" value="Genomic_DNA"/>
</dbReference>
<comment type="caution">
    <text evidence="2">The sequence shown here is derived from an EMBL/GenBank/DDBJ whole genome shotgun (WGS) entry which is preliminary data.</text>
</comment>
<dbReference type="Gene3D" id="1.25.40.10">
    <property type="entry name" value="Tetratricopeptide repeat domain"/>
    <property type="match status" value="2"/>
</dbReference>
<sequence length="464" mass="53887">MNFKQIPSLIEKGEFAEAITISLYILQNQPLESKQRYFIYLCIVECYIRLKDFQLAAKNMEAISQLAHPSKQMQLCYVQYQILIGHYSENVDSSLFKQFGALFTDIETEYCKSQGLKTATDLLQSGIKPHYQWLLSKQVEILLIQSCYDDEEQLLTNALKILSNCDNLQLLIITKLRLIQLSFDHADLPQYENLISTLIANFPHNSNLLELLANLTLFYIKFQDFKNAEETLTSAQNLSLKQNGDKSNEFRELKVIEALLLFVQGEFSTSLSILNIYQIDSPMYHNLKANNMFNMGQFDEARLLYKQIEHQPGYILSSMKLFDFHNAFTILDKLLFEEEKNKFQSPRAARILNIAGIVFQLQGKINQAEKLFKQALEIKADPVITFNLGYLLYIKQDVEAASILLRRSRTVQDINIYKLSTRTLIMLYNETYKRTKKNIYKEECEILAKDLQDEGNQILKSLSW</sequence>
<accession>A0AA86P4N7</accession>
<dbReference type="Proteomes" id="UP001642409">
    <property type="component" value="Unassembled WGS sequence"/>
</dbReference>
<dbReference type="InterPro" id="IPR011990">
    <property type="entry name" value="TPR-like_helical_dom_sf"/>
</dbReference>
<name>A0AA86P4N7_9EUKA</name>
<dbReference type="SMART" id="SM00028">
    <property type="entry name" value="TPR"/>
    <property type="match status" value="3"/>
</dbReference>
<keyword evidence="6" id="KW-1185">Reference proteome</keyword>
<gene>
    <name evidence="2" type="ORF">HINF_LOCUS18995</name>
    <name evidence="3" type="ORF">HINF_LOCUS54924</name>
    <name evidence="4" type="ORF">HINF_LOCUS72147</name>
    <name evidence="5" type="ORF">HINF_LOCUS72950</name>
</gene>
<organism evidence="2">
    <name type="scientific">Hexamita inflata</name>
    <dbReference type="NCBI Taxonomy" id="28002"/>
    <lineage>
        <taxon>Eukaryota</taxon>
        <taxon>Metamonada</taxon>
        <taxon>Diplomonadida</taxon>
        <taxon>Hexamitidae</taxon>
        <taxon>Hexamitinae</taxon>
        <taxon>Hexamita</taxon>
    </lineage>
</organism>
<dbReference type="EMBL" id="CAXDID020000588">
    <property type="protein sequence ID" value="CAL6104787.1"/>
    <property type="molecule type" value="Genomic_DNA"/>
</dbReference>
<reference evidence="4 6" key="2">
    <citation type="submission" date="2024-07" db="EMBL/GenBank/DDBJ databases">
        <authorList>
            <person name="Akdeniz Z."/>
        </authorList>
    </citation>
    <scope>NUCLEOTIDE SEQUENCE [LARGE SCALE GENOMIC DNA]</scope>
</reference>
<dbReference type="InterPro" id="IPR019734">
    <property type="entry name" value="TPR_rpt"/>
</dbReference>
<evidence type="ECO:0000313" key="2">
    <source>
        <dbReference type="EMBL" id="CAI9931350.1"/>
    </source>
</evidence>
<dbReference type="EMBL" id="CAXDID020000566">
    <property type="protein sequence ID" value="CAL6103442.1"/>
    <property type="molecule type" value="Genomic_DNA"/>
</dbReference>
<evidence type="ECO:0008006" key="7">
    <source>
        <dbReference type="Google" id="ProtNLM"/>
    </source>
</evidence>
<reference evidence="2" key="1">
    <citation type="submission" date="2023-06" db="EMBL/GenBank/DDBJ databases">
        <authorList>
            <person name="Kurt Z."/>
        </authorList>
    </citation>
    <scope>NUCLEOTIDE SEQUENCE</scope>
</reference>
<dbReference type="Pfam" id="PF07720">
    <property type="entry name" value="TPR_3"/>
    <property type="match status" value="1"/>
</dbReference>
<evidence type="ECO:0000313" key="4">
    <source>
        <dbReference type="EMBL" id="CAL6103442.1"/>
    </source>
</evidence>
<feature type="repeat" description="TPR" evidence="1">
    <location>
        <begin position="349"/>
        <end position="382"/>
    </location>
</feature>
<dbReference type="AlphaFoldDB" id="A0AA86P4N7"/>
<evidence type="ECO:0000313" key="3">
    <source>
        <dbReference type="EMBL" id="CAI9967279.1"/>
    </source>
</evidence>
<dbReference type="SUPFAM" id="SSF48452">
    <property type="entry name" value="TPR-like"/>
    <property type="match status" value="1"/>
</dbReference>
<evidence type="ECO:0000256" key="1">
    <source>
        <dbReference type="PROSITE-ProRule" id="PRU00339"/>
    </source>
</evidence>
<evidence type="ECO:0000313" key="6">
    <source>
        <dbReference type="Proteomes" id="UP001642409"/>
    </source>
</evidence>
<dbReference type="PROSITE" id="PS50005">
    <property type="entry name" value="TPR"/>
    <property type="match status" value="1"/>
</dbReference>
<proteinExistence type="predicted"/>